<proteinExistence type="predicted"/>
<keyword evidence="1" id="KW-0413">Isomerase</keyword>
<dbReference type="GO" id="GO:0016853">
    <property type="term" value="F:isomerase activity"/>
    <property type="evidence" value="ECO:0007669"/>
    <property type="project" value="UniProtKB-KW"/>
</dbReference>
<sequence>MSMTRTITNDFLHYLQHRQLNELINLFANDVKWEVPGDVDHIRWLGTRNSKLEIQDLFNTLFFSRSARWRFTRRTLLFLFLTKSSKVIKFESIHL</sequence>
<name>A0A4U9U5N9_9SPHI</name>
<gene>
    <name evidence="1" type="ORF">NCTC11429_00150</name>
</gene>
<reference evidence="1 2" key="1">
    <citation type="submission" date="2019-05" db="EMBL/GenBank/DDBJ databases">
        <authorList>
            <consortium name="Pathogen Informatics"/>
        </authorList>
    </citation>
    <scope>NUCLEOTIDE SEQUENCE [LARGE SCALE GENOMIC DNA]</scope>
    <source>
        <strain evidence="1 2">NCTC11429</strain>
    </source>
</reference>
<dbReference type="InterPro" id="IPR032710">
    <property type="entry name" value="NTF2-like_dom_sf"/>
</dbReference>
<organism evidence="1 2">
    <name type="scientific">Sphingobacterium thalpophilum</name>
    <dbReference type="NCBI Taxonomy" id="259"/>
    <lineage>
        <taxon>Bacteria</taxon>
        <taxon>Pseudomonadati</taxon>
        <taxon>Bacteroidota</taxon>
        <taxon>Sphingobacteriia</taxon>
        <taxon>Sphingobacteriales</taxon>
        <taxon>Sphingobacteriaceae</taxon>
        <taxon>Sphingobacterium</taxon>
    </lineage>
</organism>
<accession>A0A4U9U5N9</accession>
<dbReference type="SUPFAM" id="SSF54427">
    <property type="entry name" value="NTF2-like"/>
    <property type="match status" value="1"/>
</dbReference>
<dbReference type="KEGG" id="stha:NCTC11429_00150"/>
<evidence type="ECO:0000313" key="1">
    <source>
        <dbReference type="EMBL" id="VTR28220.1"/>
    </source>
</evidence>
<dbReference type="STRING" id="1123265.GCA_000686625_04912"/>
<protein>
    <submittedName>
        <fullName evidence="1">Ketosteroid isomerase-related protein</fullName>
    </submittedName>
</protein>
<dbReference type="Gene3D" id="3.10.450.50">
    <property type="match status" value="1"/>
</dbReference>
<dbReference type="AlphaFoldDB" id="A0A4U9U5N9"/>
<evidence type="ECO:0000313" key="2">
    <source>
        <dbReference type="Proteomes" id="UP000308196"/>
    </source>
</evidence>
<dbReference type="Proteomes" id="UP000308196">
    <property type="component" value="Chromosome"/>
</dbReference>
<dbReference type="EMBL" id="LR590484">
    <property type="protein sequence ID" value="VTR28220.1"/>
    <property type="molecule type" value="Genomic_DNA"/>
</dbReference>